<dbReference type="PATRIC" id="fig|754093.4.peg.1775"/>
<evidence type="ECO:0000313" key="10">
    <source>
        <dbReference type="EMBL" id="AHA64653.1"/>
    </source>
</evidence>
<evidence type="ECO:0000313" key="11">
    <source>
        <dbReference type="Proteomes" id="UP000031647"/>
    </source>
</evidence>
<dbReference type="NCBIfam" id="NF033658">
    <property type="entry name" value="Shiga_Stx1A"/>
    <property type="match status" value="1"/>
</dbReference>
<dbReference type="NCBIfam" id="NF041694">
    <property type="entry name" value="Shig_StxA_1a"/>
    <property type="match status" value="1"/>
</dbReference>
<keyword evidence="4" id="KW-0732">Signal</keyword>
<evidence type="ECO:0000256" key="5">
    <source>
        <dbReference type="ARBA" id="ARBA00022801"/>
    </source>
</evidence>
<organism evidence="10 11">
    <name type="scientific">Shigella dysenteriae 1617</name>
    <dbReference type="NCBI Taxonomy" id="754093"/>
    <lineage>
        <taxon>Bacteria</taxon>
        <taxon>Pseudomonadati</taxon>
        <taxon>Pseudomonadota</taxon>
        <taxon>Gammaproteobacteria</taxon>
        <taxon>Enterobacterales</taxon>
        <taxon>Enterobacteriaceae</taxon>
        <taxon>Shigella</taxon>
    </lineage>
</organism>
<protein>
    <recommendedName>
        <fullName evidence="2">rRNA N-glycosylase</fullName>
        <ecNumber evidence="2">3.2.2.22</ecNumber>
    </recommendedName>
</protein>
<dbReference type="KEGG" id="sdz:Asd1617_01826"/>
<dbReference type="Gene3D" id="3.40.420.10">
    <property type="entry name" value="Ricin (A subunit), domain 1"/>
    <property type="match status" value="1"/>
</dbReference>
<dbReference type="Pfam" id="PF00161">
    <property type="entry name" value="RIP"/>
    <property type="match status" value="1"/>
</dbReference>
<dbReference type="AlphaFoldDB" id="A0A0A6ZRF4"/>
<evidence type="ECO:0000256" key="8">
    <source>
        <dbReference type="PIRSR" id="PIRSR001924-1"/>
    </source>
</evidence>
<dbReference type="SUPFAM" id="SSF56371">
    <property type="entry name" value="Ribosome inactivating proteins (RIP)"/>
    <property type="match status" value="1"/>
</dbReference>
<dbReference type="InterPro" id="IPR016138">
    <property type="entry name" value="Ribosome_inactivat_prot_sub1"/>
</dbReference>
<evidence type="ECO:0000256" key="2">
    <source>
        <dbReference type="ARBA" id="ARBA00012001"/>
    </source>
</evidence>
<dbReference type="Gene3D" id="4.10.470.10">
    <property type="entry name" value="Ricin (A Subunit), domain 2"/>
    <property type="match status" value="1"/>
</dbReference>
<evidence type="ECO:0000256" key="7">
    <source>
        <dbReference type="ARBA" id="ARBA00023193"/>
    </source>
</evidence>
<comment type="catalytic activity">
    <reaction evidence="1">
        <text>Endohydrolysis of the N-glycosidic bond at one specific adenosine on the 28S rRNA.</text>
        <dbReference type="EC" id="3.2.2.22"/>
    </reaction>
</comment>
<dbReference type="InterPro" id="IPR017988">
    <property type="entry name" value="Ribosome_inactivat_prot_CS"/>
</dbReference>
<dbReference type="HOGENOM" id="CLU_870802_0_0_6"/>
<gene>
    <name evidence="10" type="ORF">Asd1617_01826</name>
</gene>
<evidence type="ECO:0000256" key="6">
    <source>
        <dbReference type="ARBA" id="ARBA00023157"/>
    </source>
</evidence>
<dbReference type="EC" id="3.2.2.22" evidence="2"/>
<dbReference type="SMR" id="A0A0A6ZRF4"/>
<dbReference type="InterPro" id="IPR036041">
    <property type="entry name" value="Ribosome-inact_prot_sf"/>
</dbReference>
<accession>A0A0A6ZRF4</accession>
<keyword evidence="7" id="KW-0652">Protein synthesis inhibitor</keyword>
<dbReference type="Proteomes" id="UP000031647">
    <property type="component" value="Chromosome"/>
</dbReference>
<evidence type="ECO:0000256" key="4">
    <source>
        <dbReference type="ARBA" id="ARBA00022729"/>
    </source>
</evidence>
<dbReference type="InterPro" id="IPR016331">
    <property type="entry name" value="Shiga-like_toxin_subunit_A"/>
</dbReference>
<dbReference type="PROSITE" id="PS00275">
    <property type="entry name" value="SHIGA_RICIN"/>
    <property type="match status" value="1"/>
</dbReference>
<dbReference type="InterPro" id="IPR016139">
    <property type="entry name" value="Ribosome_inactivat_prot_sub2"/>
</dbReference>
<dbReference type="GO" id="GO:0030598">
    <property type="term" value="F:rRNA N-glycosylase activity"/>
    <property type="evidence" value="ECO:0007669"/>
    <property type="project" value="UniProtKB-EC"/>
</dbReference>
<keyword evidence="10" id="KW-0326">Glycosidase</keyword>
<evidence type="ECO:0000256" key="1">
    <source>
        <dbReference type="ARBA" id="ARBA00000237"/>
    </source>
</evidence>
<dbReference type="EMBL" id="CP006736">
    <property type="protein sequence ID" value="AHA64653.1"/>
    <property type="molecule type" value="Genomic_DNA"/>
</dbReference>
<sequence>MCNMKIIIFRVLTFFFVIFSVNVVAKEFTLDFSTAKTYVDSLNVIRSAIGTPLQTISSGGTSLLMIDSGTGDNLFAVDVRGIDPEEGRFNNLRLIVERNNLYVTGFVNRTNNVFYRFADFSHVTFPGTTAVTLSGDSSYTTLQRVAGISRTGMQINRHSLTTSYLDLMSHSGTSLTQSVARAMLRFVTVTAEALRFRQIQRGFRTTLDDLSGRSYVMTAEDVDLTLNWGRLSSVLPDYHGQDSVRVGRISFGSINAILGSVALILNCHHHASRVARMASDEFPSMCPADGRVRGITHNKILWDSSTLGAILMRRTISS</sequence>
<keyword evidence="3" id="KW-0800">Toxin</keyword>
<keyword evidence="5 10" id="KW-0378">Hydrolase</keyword>
<dbReference type="GO" id="GO:0017148">
    <property type="term" value="P:negative regulation of translation"/>
    <property type="evidence" value="ECO:0007669"/>
    <property type="project" value="UniProtKB-KW"/>
</dbReference>
<feature type="disulfide bond" evidence="9">
    <location>
        <begin position="267"/>
        <end position="286"/>
    </location>
</feature>
<dbReference type="InterPro" id="IPR001574">
    <property type="entry name" value="Ribosome_inactivat_prot"/>
</dbReference>
<dbReference type="PIRSF" id="PIRSF001924">
    <property type="entry name" value="Shigella_toxin_subunit_A"/>
    <property type="match status" value="1"/>
</dbReference>
<feature type="active site" evidence="8">
    <location>
        <position position="192"/>
    </location>
</feature>
<proteinExistence type="predicted"/>
<name>A0A0A6ZRF4_SHIDY</name>
<dbReference type="GO" id="GO:0090729">
    <property type="term" value="F:toxin activity"/>
    <property type="evidence" value="ECO:0007669"/>
    <property type="project" value="UniProtKB-KW"/>
</dbReference>
<evidence type="ECO:0000256" key="3">
    <source>
        <dbReference type="ARBA" id="ARBA00022656"/>
    </source>
</evidence>
<keyword evidence="6 9" id="KW-1015">Disulfide bond</keyword>
<reference evidence="10 11" key="1">
    <citation type="submission" date="2013-09" db="EMBL/GenBank/DDBJ databases">
        <title>Comparative genomics of Sd1617 to representative strains in evaluating its pathogenesis.</title>
        <authorList>
            <person name="Aksomboon Vongsawan A."/>
            <person name="Kapatral V."/>
            <person name="Vaisvil B."/>
            <person name="Serichantalergs O."/>
            <person name="Hale T.L."/>
            <person name="Mason C.J."/>
        </authorList>
    </citation>
    <scope>NUCLEOTIDE SEQUENCE [LARGE SCALE GENOMIC DNA]</scope>
    <source>
        <strain evidence="10 11">1617</strain>
    </source>
</reference>
<dbReference type="PANTHER" id="PTHR33453">
    <property type="match status" value="1"/>
</dbReference>
<evidence type="ECO:0000256" key="9">
    <source>
        <dbReference type="PIRSR" id="PIRSR001924-3"/>
    </source>
</evidence>
<dbReference type="PANTHER" id="PTHR33453:SF34">
    <property type="entry name" value="RIBOSOME-INACTIVATING PROTEIN"/>
    <property type="match status" value="1"/>
</dbReference>